<protein>
    <submittedName>
        <fullName evidence="1">Uncharacterized protein</fullName>
    </submittedName>
</protein>
<organism evidence="1 2">
    <name type="scientific">Pleomassaria siparia CBS 279.74</name>
    <dbReference type="NCBI Taxonomy" id="1314801"/>
    <lineage>
        <taxon>Eukaryota</taxon>
        <taxon>Fungi</taxon>
        <taxon>Dikarya</taxon>
        <taxon>Ascomycota</taxon>
        <taxon>Pezizomycotina</taxon>
        <taxon>Dothideomycetes</taxon>
        <taxon>Pleosporomycetidae</taxon>
        <taxon>Pleosporales</taxon>
        <taxon>Pleomassariaceae</taxon>
        <taxon>Pleomassaria</taxon>
    </lineage>
</organism>
<dbReference type="AlphaFoldDB" id="A0A6G1KEA7"/>
<evidence type="ECO:0000313" key="2">
    <source>
        <dbReference type="Proteomes" id="UP000799428"/>
    </source>
</evidence>
<accession>A0A6G1KEA7</accession>
<proteinExistence type="predicted"/>
<gene>
    <name evidence="1" type="ORF">K504DRAFT_453865</name>
</gene>
<reference evidence="1" key="1">
    <citation type="journal article" date="2020" name="Stud. Mycol.">
        <title>101 Dothideomycetes genomes: a test case for predicting lifestyles and emergence of pathogens.</title>
        <authorList>
            <person name="Haridas S."/>
            <person name="Albert R."/>
            <person name="Binder M."/>
            <person name="Bloem J."/>
            <person name="Labutti K."/>
            <person name="Salamov A."/>
            <person name="Andreopoulos B."/>
            <person name="Baker S."/>
            <person name="Barry K."/>
            <person name="Bills G."/>
            <person name="Bluhm B."/>
            <person name="Cannon C."/>
            <person name="Castanera R."/>
            <person name="Culley D."/>
            <person name="Daum C."/>
            <person name="Ezra D."/>
            <person name="Gonzalez J."/>
            <person name="Henrissat B."/>
            <person name="Kuo A."/>
            <person name="Liang C."/>
            <person name="Lipzen A."/>
            <person name="Lutzoni F."/>
            <person name="Magnuson J."/>
            <person name="Mondo S."/>
            <person name="Nolan M."/>
            <person name="Ohm R."/>
            <person name="Pangilinan J."/>
            <person name="Park H.-J."/>
            <person name="Ramirez L."/>
            <person name="Alfaro M."/>
            <person name="Sun H."/>
            <person name="Tritt A."/>
            <person name="Yoshinaga Y."/>
            <person name="Zwiers L.-H."/>
            <person name="Turgeon B."/>
            <person name="Goodwin S."/>
            <person name="Spatafora J."/>
            <person name="Crous P."/>
            <person name="Grigoriev I."/>
        </authorList>
    </citation>
    <scope>NUCLEOTIDE SEQUENCE</scope>
    <source>
        <strain evidence="1">CBS 279.74</strain>
    </source>
</reference>
<dbReference type="EMBL" id="MU005768">
    <property type="protein sequence ID" value="KAF2710812.1"/>
    <property type="molecule type" value="Genomic_DNA"/>
</dbReference>
<sequence length="241" mass="27680">MQIQGSMPTLPSWCYGWDTRRCEKNSKLKNSLPASGAKVAVVPSLQTSSACWRRLRSSYHDQVSRHWARRWYKKRSADAVGVDRHQWAIVRLLLISDGAKLCRNSFQFPKCGPLAIPFFRWPLANLCLSSFLALIPQWRRRRRRRRVDLSAFTAESAPPSSSAPLPFFLIPFIFGNLPQRAVDGCRIELDSCHVHIEIPFALSVERTTPSDRAASETRQRPNWCFWCFNATRAETKVSPDF</sequence>
<keyword evidence="2" id="KW-1185">Reference proteome</keyword>
<evidence type="ECO:0000313" key="1">
    <source>
        <dbReference type="EMBL" id="KAF2710812.1"/>
    </source>
</evidence>
<name>A0A6G1KEA7_9PLEO</name>
<dbReference type="Proteomes" id="UP000799428">
    <property type="component" value="Unassembled WGS sequence"/>
</dbReference>